<dbReference type="PROSITE" id="PS50949">
    <property type="entry name" value="HTH_GNTR"/>
    <property type="match status" value="1"/>
</dbReference>
<evidence type="ECO:0000256" key="3">
    <source>
        <dbReference type="ARBA" id="ARBA00023163"/>
    </source>
</evidence>
<sequence length="239" mass="26709">MNNDGKVGPHRRQRLAQTVIETLRDRITTGDLTEGDQLPTEIQLESEFGVSRTVVREAIAELRAGGLVTPVQGKGVFVARQQPGFRHASLTPREIKSIPETLELLEFRIAVEVEAAAISAYRRSPHQEEAIRAANQQMVAEIQAGNPTVDADFAFHLAIAQATDNRYYIESISRFGARSIPRSQFPTLPDTSNVDYLMGIAAEHDRIIEAIADQDPDTARIAMRDHLLNSQKRYRRLAR</sequence>
<keyword evidence="6" id="KW-1185">Reference proteome</keyword>
<evidence type="ECO:0000256" key="1">
    <source>
        <dbReference type="ARBA" id="ARBA00023015"/>
    </source>
</evidence>
<dbReference type="Gene3D" id="1.20.120.530">
    <property type="entry name" value="GntR ligand-binding domain-like"/>
    <property type="match status" value="1"/>
</dbReference>
<reference evidence="5 6" key="1">
    <citation type="journal article" date="2016" name="Syst. Appl. Microbiol.">
        <title>Pararhizobium polonicum sp. nov. isolated from tumors on stone fruit rootstocks.</title>
        <authorList>
            <person name="Pulawska J."/>
            <person name="Kuzmanovic N."/>
            <person name="Willems A."/>
            <person name="Pothier J.F."/>
        </authorList>
    </citation>
    <scope>NUCLEOTIDE SEQUENCE [LARGE SCALE GENOMIC DNA]</scope>
    <source>
        <strain evidence="5 6">F5.1</strain>
    </source>
</reference>
<protein>
    <submittedName>
        <fullName evidence="5">GntR family transcriptional regulator</fullName>
    </submittedName>
</protein>
<dbReference type="PANTHER" id="PTHR43537">
    <property type="entry name" value="TRANSCRIPTIONAL REGULATOR, GNTR FAMILY"/>
    <property type="match status" value="1"/>
</dbReference>
<dbReference type="AlphaFoldDB" id="A0A1C7P390"/>
<keyword evidence="2" id="KW-0238">DNA-binding</keyword>
<keyword evidence="1" id="KW-0805">Transcription regulation</keyword>
<dbReference type="PANTHER" id="PTHR43537:SF5">
    <property type="entry name" value="UXU OPERON TRANSCRIPTIONAL REGULATOR"/>
    <property type="match status" value="1"/>
</dbReference>
<name>A0A1C7P390_9HYPH</name>
<evidence type="ECO:0000313" key="6">
    <source>
        <dbReference type="Proteomes" id="UP000093111"/>
    </source>
</evidence>
<accession>A0A1C7P390</accession>
<gene>
    <name evidence="5" type="ORF">ADU59_12725</name>
</gene>
<dbReference type="SMART" id="SM00895">
    <property type="entry name" value="FCD"/>
    <property type="match status" value="1"/>
</dbReference>
<evidence type="ECO:0000313" key="5">
    <source>
        <dbReference type="EMBL" id="OBZ95426.1"/>
    </source>
</evidence>
<dbReference type="RefSeq" id="WP_068954477.1">
    <property type="nucleotide sequence ID" value="NZ_LGLV01000007.1"/>
</dbReference>
<dbReference type="STRING" id="1612624.ADU59_12725"/>
<comment type="caution">
    <text evidence="5">The sequence shown here is derived from an EMBL/GenBank/DDBJ whole genome shotgun (WGS) entry which is preliminary data.</text>
</comment>
<dbReference type="CDD" id="cd07377">
    <property type="entry name" value="WHTH_GntR"/>
    <property type="match status" value="1"/>
</dbReference>
<dbReference type="SMART" id="SM00345">
    <property type="entry name" value="HTH_GNTR"/>
    <property type="match status" value="1"/>
</dbReference>
<dbReference type="Pfam" id="PF07729">
    <property type="entry name" value="FCD"/>
    <property type="match status" value="1"/>
</dbReference>
<dbReference type="Pfam" id="PF00392">
    <property type="entry name" value="GntR"/>
    <property type="match status" value="1"/>
</dbReference>
<dbReference type="EMBL" id="LGLV01000007">
    <property type="protein sequence ID" value="OBZ95426.1"/>
    <property type="molecule type" value="Genomic_DNA"/>
</dbReference>
<dbReference type="PATRIC" id="fig|1612624.7.peg.4441"/>
<dbReference type="GO" id="GO:0003700">
    <property type="term" value="F:DNA-binding transcription factor activity"/>
    <property type="evidence" value="ECO:0007669"/>
    <property type="project" value="InterPro"/>
</dbReference>
<dbReference type="InterPro" id="IPR008920">
    <property type="entry name" value="TF_FadR/GntR_C"/>
</dbReference>
<dbReference type="InterPro" id="IPR011711">
    <property type="entry name" value="GntR_C"/>
</dbReference>
<dbReference type="Proteomes" id="UP000093111">
    <property type="component" value="Unassembled WGS sequence"/>
</dbReference>
<evidence type="ECO:0000259" key="4">
    <source>
        <dbReference type="PROSITE" id="PS50949"/>
    </source>
</evidence>
<organism evidence="5 6">
    <name type="scientific">Pararhizobium polonicum</name>
    <dbReference type="NCBI Taxonomy" id="1612624"/>
    <lineage>
        <taxon>Bacteria</taxon>
        <taxon>Pseudomonadati</taxon>
        <taxon>Pseudomonadota</taxon>
        <taxon>Alphaproteobacteria</taxon>
        <taxon>Hyphomicrobiales</taxon>
        <taxon>Rhizobiaceae</taxon>
        <taxon>Rhizobium/Agrobacterium group</taxon>
        <taxon>Pararhizobium</taxon>
    </lineage>
</organism>
<dbReference type="SUPFAM" id="SSF48008">
    <property type="entry name" value="GntR ligand-binding domain-like"/>
    <property type="match status" value="1"/>
</dbReference>
<dbReference type="InterPro" id="IPR000524">
    <property type="entry name" value="Tscrpt_reg_HTH_GntR"/>
</dbReference>
<dbReference type="PRINTS" id="PR00035">
    <property type="entry name" value="HTHGNTR"/>
</dbReference>
<dbReference type="Gene3D" id="1.10.10.10">
    <property type="entry name" value="Winged helix-like DNA-binding domain superfamily/Winged helix DNA-binding domain"/>
    <property type="match status" value="1"/>
</dbReference>
<dbReference type="OrthoDB" id="9809707at2"/>
<dbReference type="InterPro" id="IPR036388">
    <property type="entry name" value="WH-like_DNA-bd_sf"/>
</dbReference>
<feature type="domain" description="HTH gntR-type" evidence="4">
    <location>
        <begin position="13"/>
        <end position="81"/>
    </location>
</feature>
<evidence type="ECO:0000256" key="2">
    <source>
        <dbReference type="ARBA" id="ARBA00023125"/>
    </source>
</evidence>
<dbReference type="SUPFAM" id="SSF46785">
    <property type="entry name" value="Winged helix' DNA-binding domain"/>
    <property type="match status" value="1"/>
</dbReference>
<keyword evidence="3" id="KW-0804">Transcription</keyword>
<dbReference type="InterPro" id="IPR036390">
    <property type="entry name" value="WH_DNA-bd_sf"/>
</dbReference>
<proteinExistence type="predicted"/>
<dbReference type="GO" id="GO:0003677">
    <property type="term" value="F:DNA binding"/>
    <property type="evidence" value="ECO:0007669"/>
    <property type="project" value="UniProtKB-KW"/>
</dbReference>